<protein>
    <submittedName>
        <fullName evidence="1">Uncharacterized protein</fullName>
    </submittedName>
</protein>
<dbReference type="KEGG" id="ppeg:KUA23_23855"/>
<organism evidence="1 2">
    <name type="scientific">Pseudomonas pergaminensis</name>
    <dbReference type="NCBI Taxonomy" id="2853159"/>
    <lineage>
        <taxon>Bacteria</taxon>
        <taxon>Pseudomonadati</taxon>
        <taxon>Pseudomonadota</taxon>
        <taxon>Gammaproteobacteria</taxon>
        <taxon>Pseudomonadales</taxon>
        <taxon>Pseudomonadaceae</taxon>
        <taxon>Pseudomonas</taxon>
    </lineage>
</organism>
<evidence type="ECO:0000313" key="1">
    <source>
        <dbReference type="EMBL" id="USW00030.1"/>
    </source>
</evidence>
<gene>
    <name evidence="1" type="ORF">KUA23_23855</name>
</gene>
<sequence>MTIGALAALPIVGDLAKAAGEITKAITPLIQPFADAAAKKLFAEEDSNDQSEQKKIEFAKSIDTKISYELSKSA</sequence>
<reference evidence="1" key="1">
    <citation type="journal article" date="2022" name="Front. Plant Sci.">
        <title>Agronomic efficiency and genome mining analysis of the wheat-biostimulant rhizospheric bacterium Pseudomonas pergaminensis sp. nov. strain 1008T.</title>
        <authorList>
            <person name="Diaz M."/>
            <person name="Bach T."/>
            <person name="Gonzalez Anta G."/>
            <person name="Agaras B."/>
            <person name="Wibberg D."/>
            <person name="Noguera F."/>
            <person name="Canciani W."/>
            <person name="Valverde C."/>
        </authorList>
    </citation>
    <scope>NUCLEOTIDE SEQUENCE</scope>
    <source>
        <strain evidence="1">1008</strain>
    </source>
</reference>
<dbReference type="Proteomes" id="UP001056907">
    <property type="component" value="Chromosome"/>
</dbReference>
<name>A0ABD7TEF7_9PSED</name>
<proteinExistence type="predicted"/>
<dbReference type="RefSeq" id="WP_078049979.1">
    <property type="nucleotide sequence ID" value="NZ_CP078013.2"/>
</dbReference>
<reference evidence="1" key="2">
    <citation type="submission" date="2024-04" db="EMBL/GenBank/DDBJ databases">
        <authorList>
            <person name="Diaz M."/>
            <person name="Bach T."/>
            <person name="Gonzalez Anta G."/>
            <person name="Agaras B."/>
            <person name="Wibberg D."/>
            <person name="Noguera F."/>
            <person name="Canciani W."/>
            <person name="Ybarra T."/>
            <person name="Nunez M.L."/>
            <person name="Valverde C."/>
        </authorList>
    </citation>
    <scope>NUCLEOTIDE SEQUENCE</scope>
    <source>
        <strain evidence="1">1008</strain>
    </source>
</reference>
<accession>A0ABD7TEF7</accession>
<evidence type="ECO:0000313" key="2">
    <source>
        <dbReference type="Proteomes" id="UP001056907"/>
    </source>
</evidence>
<dbReference type="EMBL" id="CP078013">
    <property type="protein sequence ID" value="USW00030.1"/>
    <property type="molecule type" value="Genomic_DNA"/>
</dbReference>
<dbReference type="AlphaFoldDB" id="A0ABD7TEF7"/>